<name>A0A4U8Q5I7_9FIRM</name>
<dbReference type="Pfam" id="PF05569">
    <property type="entry name" value="Peptidase_M56"/>
    <property type="match status" value="1"/>
</dbReference>
<keyword evidence="4" id="KW-1185">Reference proteome</keyword>
<dbReference type="PANTHER" id="PTHR34978">
    <property type="entry name" value="POSSIBLE SENSOR-TRANSDUCER PROTEIN BLAR"/>
    <property type="match status" value="1"/>
</dbReference>
<sequence length="543" mass="60838">MTTVLGNWRHGWPIWKRGETYRMFDLLISLIISSVLMTAAAGILLIVLRNDLLQWVAPSGRALLWMVLIAGLLFPMKPVVFTPMVEVKAPEFLQSTSVFKSAEAFTQDRGAEKENYTSGGVTTQTGSSLDYGVLLFWGIVVVWISGVMVVTVRGLGKWVSFRNMQRRWCQEINDPWMDKCLEAAGRPLGIKKCRKIYRCPFVETALLTGLIHPVILVPEKNYTELETILILRHELAHYMRWDLWGRTIAALASALHWFNPAVRWICREYMHQCELACDTLVLNQADKGLRFQYASILIGAARTPVKKYPVSVGFRLSGNLVHMKERIRETTEHLPKKKGILPVAVLCSLVLCSGSVMALAQDKEGADIFPYQSISGGIAIVSDIMGGIQSEAYPDTDSDPVKVPEGYKEVNANVDDEGITYRLVAALYEQEGMDIRNDKMAIRMNNEDLALIDPNEKIPVSPMTGGTPPWLVKAYVNGRDVWELIKYGSDMSEIKQKISNALMEAVGGDYDSKEAFSNAAREKITQKIGNLGDFVELDILNRE</sequence>
<dbReference type="AlphaFoldDB" id="A0A4U8Q5I7"/>
<feature type="transmembrane region" description="Helical" evidence="1">
    <location>
        <begin position="134"/>
        <end position="156"/>
    </location>
</feature>
<evidence type="ECO:0000256" key="1">
    <source>
        <dbReference type="SAM" id="Phobius"/>
    </source>
</evidence>
<reference evidence="3 4" key="1">
    <citation type="journal article" date="2019" name="Anaerobe">
        <title>Detection of Robinsoniella peoriensis in multiple bone samples of a trauma patient.</title>
        <authorList>
            <person name="Schrottner P."/>
            <person name="Hartwich K."/>
            <person name="Bunk B."/>
            <person name="Schober I."/>
            <person name="Helbig S."/>
            <person name="Rudolph W.W."/>
            <person name="Gunzer F."/>
        </authorList>
    </citation>
    <scope>NUCLEOTIDE SEQUENCE [LARGE SCALE GENOMIC DNA]</scope>
    <source>
        <strain evidence="3 4">DSM 106044</strain>
    </source>
</reference>
<organism evidence="3 4">
    <name type="scientific">Robinsoniella peoriensis</name>
    <dbReference type="NCBI Taxonomy" id="180332"/>
    <lineage>
        <taxon>Bacteria</taxon>
        <taxon>Bacillati</taxon>
        <taxon>Bacillota</taxon>
        <taxon>Clostridia</taxon>
        <taxon>Lachnospirales</taxon>
        <taxon>Lachnospiraceae</taxon>
        <taxon>Robinsoniella</taxon>
    </lineage>
</organism>
<dbReference type="PANTHER" id="PTHR34978:SF3">
    <property type="entry name" value="SLR0241 PROTEIN"/>
    <property type="match status" value="1"/>
</dbReference>
<proteinExistence type="predicted"/>
<dbReference type="InterPro" id="IPR052173">
    <property type="entry name" value="Beta-lactam_resp_regulator"/>
</dbReference>
<keyword evidence="1" id="KW-1133">Transmembrane helix</keyword>
<evidence type="ECO:0000313" key="4">
    <source>
        <dbReference type="Proteomes" id="UP000306509"/>
    </source>
</evidence>
<dbReference type="InterPro" id="IPR008756">
    <property type="entry name" value="Peptidase_M56"/>
</dbReference>
<accession>A0A4U8Q5I7</accession>
<gene>
    <name evidence="3" type="primary">blaR1_5</name>
    <name evidence="3" type="ORF">DSM106044_03500</name>
</gene>
<comment type="caution">
    <text evidence="3">The sequence shown here is derived from an EMBL/GenBank/DDBJ whole genome shotgun (WGS) entry which is preliminary data.</text>
</comment>
<keyword evidence="1" id="KW-0472">Membrane</keyword>
<dbReference type="RefSeq" id="WP_161597383.1">
    <property type="nucleotide sequence ID" value="NZ_JBHTNY010000036.1"/>
</dbReference>
<feature type="transmembrane region" description="Helical" evidence="1">
    <location>
        <begin position="55"/>
        <end position="74"/>
    </location>
</feature>
<dbReference type="EMBL" id="QGQD01000067">
    <property type="protein sequence ID" value="TLC99708.1"/>
    <property type="molecule type" value="Genomic_DNA"/>
</dbReference>
<dbReference type="Proteomes" id="UP000306509">
    <property type="component" value="Unassembled WGS sequence"/>
</dbReference>
<evidence type="ECO:0000259" key="2">
    <source>
        <dbReference type="Pfam" id="PF05569"/>
    </source>
</evidence>
<dbReference type="STRING" id="180332.GCA_000797495_00578"/>
<feature type="transmembrane region" description="Helical" evidence="1">
    <location>
        <begin position="26"/>
        <end position="48"/>
    </location>
</feature>
<evidence type="ECO:0000313" key="3">
    <source>
        <dbReference type="EMBL" id="TLC99708.1"/>
    </source>
</evidence>
<feature type="domain" description="Peptidase M56" evidence="2">
    <location>
        <begin position="32"/>
        <end position="327"/>
    </location>
</feature>
<keyword evidence="1" id="KW-0812">Transmembrane</keyword>
<dbReference type="CDD" id="cd07341">
    <property type="entry name" value="M56_BlaR1_MecR1_like"/>
    <property type="match status" value="1"/>
</dbReference>
<protein>
    <submittedName>
        <fullName evidence="3">Regulatory protein BlaR1</fullName>
    </submittedName>
</protein>